<keyword evidence="6 11" id="KW-1133">Transmembrane helix</keyword>
<gene>
    <name evidence="13" type="ORF">GHT09_012099</name>
</gene>
<dbReference type="GO" id="GO:0005886">
    <property type="term" value="C:plasma membrane"/>
    <property type="evidence" value="ECO:0007669"/>
    <property type="project" value="UniProtKB-SubCell"/>
</dbReference>
<evidence type="ECO:0000259" key="12">
    <source>
        <dbReference type="PROSITE" id="PS50262"/>
    </source>
</evidence>
<feature type="domain" description="G-protein coupled receptors family 1 profile" evidence="12">
    <location>
        <begin position="41"/>
        <end position="137"/>
    </location>
</feature>
<dbReference type="Proteomes" id="UP000662637">
    <property type="component" value="Unassembled WGS sequence"/>
</dbReference>
<evidence type="ECO:0000256" key="6">
    <source>
        <dbReference type="ARBA" id="ARBA00022989"/>
    </source>
</evidence>
<dbReference type="SUPFAM" id="SSF81321">
    <property type="entry name" value="Family A G protein-coupled receptor-like"/>
    <property type="match status" value="1"/>
</dbReference>
<comment type="caution">
    <text evidence="13">The sequence shown here is derived from an EMBL/GenBank/DDBJ whole genome shotgun (WGS) entry which is preliminary data.</text>
</comment>
<sequence length="254" mass="27962">MTWGNHSVMMQFVFLTYPSCPELQVLSFLGVSMAYALIITGNVLIVVSIQAEARLHVPMYYFLGSLSGVEMCYTAVVVPHILANTLQSEKTITLLGCATQMAFFIALGSADCFVLAAMAYDRYVAICHPLQYPLIMTLTVSACHTGLCRAFFLITTSYTFIAATVLKMHSAAGRHRAFSTCSSHLTVVLLQYGCCAFMYLRPRSSYHPQQDPFISLVYTLGTPMLNPLIYTLRNSKMKGAIGKVLNRNCGSLTA</sequence>
<evidence type="ECO:0000256" key="10">
    <source>
        <dbReference type="RuleBase" id="RU000688"/>
    </source>
</evidence>
<evidence type="ECO:0000256" key="9">
    <source>
        <dbReference type="ARBA" id="ARBA00023224"/>
    </source>
</evidence>
<proteinExistence type="inferred from homology"/>
<keyword evidence="7 11" id="KW-0472">Membrane</keyword>
<dbReference type="PROSITE" id="PS00237">
    <property type="entry name" value="G_PROTEIN_RECEP_F1_1"/>
    <property type="match status" value="1"/>
</dbReference>
<dbReference type="InterPro" id="IPR000725">
    <property type="entry name" value="Olfact_rcpt"/>
</dbReference>
<evidence type="ECO:0000313" key="14">
    <source>
        <dbReference type="Proteomes" id="UP000662637"/>
    </source>
</evidence>
<dbReference type="Pfam" id="PF13853">
    <property type="entry name" value="7tm_4"/>
    <property type="match status" value="1"/>
</dbReference>
<dbReference type="FunFam" id="1.20.1070.10:FF:000410">
    <property type="entry name" value="Olfactory receptor 1348"/>
    <property type="match status" value="1"/>
</dbReference>
<evidence type="ECO:0000313" key="13">
    <source>
        <dbReference type="EMBL" id="KAF7476823.1"/>
    </source>
</evidence>
<keyword evidence="4 10" id="KW-0812">Transmembrane</keyword>
<accession>A0A834QED1</accession>
<evidence type="ECO:0000256" key="11">
    <source>
        <dbReference type="SAM" id="Phobius"/>
    </source>
</evidence>
<evidence type="ECO:0000256" key="2">
    <source>
        <dbReference type="ARBA" id="ARBA00022475"/>
    </source>
</evidence>
<evidence type="ECO:0000256" key="7">
    <source>
        <dbReference type="ARBA" id="ARBA00023136"/>
    </source>
</evidence>
<feature type="transmembrane region" description="Helical" evidence="11">
    <location>
        <begin position="25"/>
        <end position="47"/>
    </location>
</feature>
<reference evidence="13" key="1">
    <citation type="submission" date="2020-08" db="EMBL/GenBank/DDBJ databases">
        <authorList>
            <person name="Shumante A."/>
            <person name="Zimin A.V."/>
            <person name="Puiu D."/>
            <person name="Salzberg S.L."/>
        </authorList>
    </citation>
    <scope>NUCLEOTIDE SEQUENCE</scope>
    <source>
        <strain evidence="13">WC2-LM</strain>
        <tissue evidence="13">Liver</tissue>
    </source>
</reference>
<evidence type="ECO:0000256" key="5">
    <source>
        <dbReference type="ARBA" id="ARBA00022725"/>
    </source>
</evidence>
<evidence type="ECO:0000256" key="4">
    <source>
        <dbReference type="ARBA" id="ARBA00022692"/>
    </source>
</evidence>
<dbReference type="Gene3D" id="1.20.1070.10">
    <property type="entry name" value="Rhodopsin 7-helix transmembrane proteins"/>
    <property type="match status" value="2"/>
</dbReference>
<dbReference type="Pfam" id="PF00001">
    <property type="entry name" value="7tm_1"/>
    <property type="match status" value="1"/>
</dbReference>
<dbReference type="GO" id="GO:0004930">
    <property type="term" value="F:G protein-coupled receptor activity"/>
    <property type="evidence" value="ECO:0007669"/>
    <property type="project" value="UniProtKB-KW"/>
</dbReference>
<dbReference type="PROSITE" id="PS50262">
    <property type="entry name" value="G_PROTEIN_RECEP_F1_2"/>
    <property type="match status" value="1"/>
</dbReference>
<keyword evidence="10" id="KW-0297">G-protein coupled receptor</keyword>
<keyword evidence="2" id="KW-1003">Cell membrane</keyword>
<feature type="transmembrane region" description="Helical" evidence="11">
    <location>
        <begin position="177"/>
        <end position="200"/>
    </location>
</feature>
<keyword evidence="5" id="KW-0552">Olfaction</keyword>
<dbReference type="PRINTS" id="PR00237">
    <property type="entry name" value="GPCRRHODOPSN"/>
</dbReference>
<comment type="similarity">
    <text evidence="10">Belongs to the G-protein coupled receptor 1 family.</text>
</comment>
<feature type="transmembrane region" description="Helical" evidence="11">
    <location>
        <begin position="212"/>
        <end position="232"/>
    </location>
</feature>
<feature type="transmembrane region" description="Helical" evidence="11">
    <location>
        <begin position="94"/>
        <end position="120"/>
    </location>
</feature>
<keyword evidence="3" id="KW-0716">Sensory transduction</keyword>
<name>A0A834QED1_MARMO</name>
<keyword evidence="9 10" id="KW-0807">Transducer</keyword>
<dbReference type="GO" id="GO:0004984">
    <property type="term" value="F:olfactory receptor activity"/>
    <property type="evidence" value="ECO:0007669"/>
    <property type="project" value="InterPro"/>
</dbReference>
<protein>
    <recommendedName>
        <fullName evidence="12">G-protein coupled receptors family 1 profile domain-containing protein</fullName>
    </recommendedName>
</protein>
<comment type="subcellular location">
    <subcellularLocation>
        <location evidence="1">Cell membrane</location>
        <topology evidence="1">Multi-pass membrane protein</topology>
    </subcellularLocation>
</comment>
<evidence type="ECO:0000256" key="8">
    <source>
        <dbReference type="ARBA" id="ARBA00023170"/>
    </source>
</evidence>
<dbReference type="EMBL" id="WJEC01002283">
    <property type="protein sequence ID" value="KAF7476823.1"/>
    <property type="molecule type" value="Genomic_DNA"/>
</dbReference>
<evidence type="ECO:0000256" key="3">
    <source>
        <dbReference type="ARBA" id="ARBA00022606"/>
    </source>
</evidence>
<dbReference type="AlphaFoldDB" id="A0A834QED1"/>
<evidence type="ECO:0000256" key="1">
    <source>
        <dbReference type="ARBA" id="ARBA00004651"/>
    </source>
</evidence>
<dbReference type="InterPro" id="IPR017452">
    <property type="entry name" value="GPCR_Rhodpsn_7TM"/>
</dbReference>
<organism evidence="13 14">
    <name type="scientific">Marmota monax</name>
    <name type="common">Woodchuck</name>
    <dbReference type="NCBI Taxonomy" id="9995"/>
    <lineage>
        <taxon>Eukaryota</taxon>
        <taxon>Metazoa</taxon>
        <taxon>Chordata</taxon>
        <taxon>Craniata</taxon>
        <taxon>Vertebrata</taxon>
        <taxon>Euteleostomi</taxon>
        <taxon>Mammalia</taxon>
        <taxon>Eutheria</taxon>
        <taxon>Euarchontoglires</taxon>
        <taxon>Glires</taxon>
        <taxon>Rodentia</taxon>
        <taxon>Sciuromorpha</taxon>
        <taxon>Sciuridae</taxon>
        <taxon>Xerinae</taxon>
        <taxon>Marmotini</taxon>
        <taxon>Marmota</taxon>
    </lineage>
</organism>
<keyword evidence="8 10" id="KW-0675">Receptor</keyword>
<dbReference type="PANTHER" id="PTHR26453">
    <property type="entry name" value="OLFACTORY RECEPTOR"/>
    <property type="match status" value="1"/>
</dbReference>
<feature type="transmembrane region" description="Helical" evidence="11">
    <location>
        <begin position="59"/>
        <end position="82"/>
    </location>
</feature>
<dbReference type="InterPro" id="IPR000276">
    <property type="entry name" value="GPCR_Rhodpsn"/>
</dbReference>